<sequence length="37" mass="4641">MQKVSFRHCRRDTRSFEKKTRDERLEHLRNGVHAWTE</sequence>
<proteinExistence type="predicted"/>
<reference evidence="1" key="1">
    <citation type="journal article" date="2015" name="Proc. Natl. Acad. Sci. U.S.A.">
        <title>Networks of energetic and metabolic interactions define dynamics in microbial communities.</title>
        <authorList>
            <person name="Embree M."/>
            <person name="Liu J.K."/>
            <person name="Al-Bassam M.M."/>
            <person name="Zengler K."/>
        </authorList>
    </citation>
    <scope>NUCLEOTIDE SEQUENCE</scope>
</reference>
<accession>A0A0W8F470</accession>
<comment type="caution">
    <text evidence="1">The sequence shown here is derived from an EMBL/GenBank/DDBJ whole genome shotgun (WGS) entry which is preliminary data.</text>
</comment>
<protein>
    <submittedName>
        <fullName evidence="1">Uncharacterized protein</fullName>
    </submittedName>
</protein>
<dbReference type="AlphaFoldDB" id="A0A0W8F470"/>
<gene>
    <name evidence="1" type="ORF">ASZ90_014728</name>
</gene>
<evidence type="ECO:0000313" key="1">
    <source>
        <dbReference type="EMBL" id="KUG15617.1"/>
    </source>
</evidence>
<organism evidence="1">
    <name type="scientific">hydrocarbon metagenome</name>
    <dbReference type="NCBI Taxonomy" id="938273"/>
    <lineage>
        <taxon>unclassified sequences</taxon>
        <taxon>metagenomes</taxon>
        <taxon>ecological metagenomes</taxon>
    </lineage>
</organism>
<dbReference type="EMBL" id="LNQE01001546">
    <property type="protein sequence ID" value="KUG15617.1"/>
    <property type="molecule type" value="Genomic_DNA"/>
</dbReference>
<name>A0A0W8F470_9ZZZZ</name>